<dbReference type="AlphaFoldDB" id="A0A0A2M4Y2"/>
<feature type="transmembrane region" description="Helical" evidence="1">
    <location>
        <begin position="88"/>
        <end position="108"/>
    </location>
</feature>
<evidence type="ECO:0000256" key="1">
    <source>
        <dbReference type="SAM" id="Phobius"/>
    </source>
</evidence>
<feature type="transmembrane region" description="Helical" evidence="1">
    <location>
        <begin position="9"/>
        <end position="31"/>
    </location>
</feature>
<dbReference type="RefSeq" id="WP_035130750.1">
    <property type="nucleotide sequence ID" value="NZ_JRLV01000003.1"/>
</dbReference>
<keyword evidence="1" id="KW-1133">Transmembrane helix</keyword>
<reference evidence="2 3" key="1">
    <citation type="submission" date="2013-09" db="EMBL/GenBank/DDBJ databases">
        <authorList>
            <person name="Zeng Z."/>
            <person name="Chen C."/>
        </authorList>
    </citation>
    <scope>NUCLEOTIDE SEQUENCE [LARGE SCALE GENOMIC DNA]</scope>
    <source>
        <strain evidence="2 3">F44-8</strain>
    </source>
</reference>
<dbReference type="EMBL" id="JRLV01000003">
    <property type="protein sequence ID" value="KGO83400.1"/>
    <property type="molecule type" value="Genomic_DNA"/>
</dbReference>
<organism evidence="2 3">
    <name type="scientific">Flavobacterium beibuense F44-8</name>
    <dbReference type="NCBI Taxonomy" id="1406840"/>
    <lineage>
        <taxon>Bacteria</taxon>
        <taxon>Pseudomonadati</taxon>
        <taxon>Bacteroidota</taxon>
        <taxon>Flavobacteriia</taxon>
        <taxon>Flavobacteriales</taxon>
        <taxon>Flavobacteriaceae</taxon>
        <taxon>Flavobacterium</taxon>
    </lineage>
</organism>
<dbReference type="STRING" id="1406840.Q763_02190"/>
<proteinExistence type="predicted"/>
<sequence length="143" mass="15814">MNFTKPKTFVLSIVAILITLPIASLLFFLVYSKGLGSVGTYGVNKTVGWGWDITNYAPYIGAFVMVLCLLGYGVMWRLKFKVNKVISLINLVSLIAALLLGSTTMIIMSRYPELILSFIAFVMLIVNLAVGKRLKTDINEQNS</sequence>
<keyword evidence="1" id="KW-0472">Membrane</keyword>
<keyword evidence="1" id="KW-0812">Transmembrane</keyword>
<evidence type="ECO:0000313" key="3">
    <source>
        <dbReference type="Proteomes" id="UP000030129"/>
    </source>
</evidence>
<evidence type="ECO:0000313" key="2">
    <source>
        <dbReference type="EMBL" id="KGO83400.1"/>
    </source>
</evidence>
<keyword evidence="3" id="KW-1185">Reference proteome</keyword>
<comment type="caution">
    <text evidence="2">The sequence shown here is derived from an EMBL/GenBank/DDBJ whole genome shotgun (WGS) entry which is preliminary data.</text>
</comment>
<name>A0A0A2M4Y2_9FLAO</name>
<dbReference type="Proteomes" id="UP000030129">
    <property type="component" value="Unassembled WGS sequence"/>
</dbReference>
<accession>A0A0A2M4Y2</accession>
<feature type="transmembrane region" description="Helical" evidence="1">
    <location>
        <begin position="114"/>
        <end position="131"/>
    </location>
</feature>
<protein>
    <submittedName>
        <fullName evidence="2">Uncharacterized protein</fullName>
    </submittedName>
</protein>
<feature type="transmembrane region" description="Helical" evidence="1">
    <location>
        <begin position="56"/>
        <end position="76"/>
    </location>
</feature>
<gene>
    <name evidence="2" type="ORF">Q763_02190</name>
</gene>